<dbReference type="InterPro" id="IPR013785">
    <property type="entry name" value="Aldolase_TIM"/>
</dbReference>
<dbReference type="InterPro" id="IPR001155">
    <property type="entry name" value="OxRdtase_FMN_N"/>
</dbReference>
<evidence type="ECO:0000313" key="5">
    <source>
        <dbReference type="Proteomes" id="UP000831787"/>
    </source>
</evidence>
<dbReference type="Pfam" id="PF00724">
    <property type="entry name" value="Oxidored_FMN"/>
    <property type="match status" value="1"/>
</dbReference>
<gene>
    <name evidence="4" type="ORF">MUN89_06020</name>
</gene>
<feature type="domain" description="NADH:flavin oxidoreductase/NADH oxidase N-terminal" evidence="3">
    <location>
        <begin position="5"/>
        <end position="340"/>
    </location>
</feature>
<sequence>MANEKLFSKTEINNNTFKNRYVVAPMTRISAEQDGRANERMRNYYERYAKGGFSAIISEGIYIDDRYSQGYADQPGLSSAEHVNSWKPVVDAVHKHSVLFLAQLMHAGGQSQANRYTDETIAPAPVAPKGEQLGFYGGSGPYQTPKAMTDEDIQQVKEAFVQSALRAKEAGFDGVEIHGANGYLLDEFLTDYFNQRQDSYGPSLTNRLRFIRETITDIRNAVGPDFVVGIRISQIKVSDAEHKWAEGEQDAETIFSELGKTALDYIHVTDKDAAAPAFGNQSRTLAQAAKDFSGLPVIANGKLGDPEKAETLLKDNHADFVSLGTSALANPDLPNKVYNHHEIKPFDFENTLLPKAYVKDHELQMEIIHEEKFNGCCK</sequence>
<dbReference type="Gene3D" id="3.20.20.70">
    <property type="entry name" value="Aldolase class I"/>
    <property type="match status" value="1"/>
</dbReference>
<proteinExistence type="predicted"/>
<dbReference type="InterPro" id="IPR051799">
    <property type="entry name" value="NADH_flavin_oxidoreductase"/>
</dbReference>
<evidence type="ECO:0000256" key="1">
    <source>
        <dbReference type="ARBA" id="ARBA00022630"/>
    </source>
</evidence>
<keyword evidence="5" id="KW-1185">Reference proteome</keyword>
<protein>
    <submittedName>
        <fullName evidence="4">NADH:flavin oxidoreductase</fullName>
    </submittedName>
</protein>
<evidence type="ECO:0000256" key="2">
    <source>
        <dbReference type="ARBA" id="ARBA00023002"/>
    </source>
</evidence>
<dbReference type="CDD" id="cd02803">
    <property type="entry name" value="OYE_like_FMN_family"/>
    <property type="match status" value="1"/>
</dbReference>
<evidence type="ECO:0000259" key="3">
    <source>
        <dbReference type="Pfam" id="PF00724"/>
    </source>
</evidence>
<keyword evidence="2" id="KW-0560">Oxidoreductase</keyword>
<dbReference type="PANTHER" id="PTHR43656:SF2">
    <property type="entry name" value="BINDING OXIDOREDUCTASE, PUTATIVE (AFU_ORTHOLOGUE AFUA_2G08260)-RELATED"/>
    <property type="match status" value="1"/>
</dbReference>
<dbReference type="Proteomes" id="UP000831787">
    <property type="component" value="Chromosome"/>
</dbReference>
<dbReference type="PANTHER" id="PTHR43656">
    <property type="entry name" value="BINDING OXIDOREDUCTASE, PUTATIVE (AFU_ORTHOLOGUE AFUA_2G08260)-RELATED"/>
    <property type="match status" value="1"/>
</dbReference>
<reference evidence="4 5" key="1">
    <citation type="submission" date="2022-04" db="EMBL/GenBank/DDBJ databases">
        <title>Halobacillus sp. isolated from saltern.</title>
        <authorList>
            <person name="Won M."/>
            <person name="Lee C.-M."/>
            <person name="Woen H.-Y."/>
            <person name="Kwon S.-W."/>
        </authorList>
    </citation>
    <scope>NUCLEOTIDE SEQUENCE [LARGE SCALE GENOMIC DNA]</scope>
    <source>
        <strain evidence="4 5">SSBR10-3</strain>
    </source>
</reference>
<dbReference type="SUPFAM" id="SSF51395">
    <property type="entry name" value="FMN-linked oxidoreductases"/>
    <property type="match status" value="1"/>
</dbReference>
<evidence type="ECO:0000313" key="4">
    <source>
        <dbReference type="EMBL" id="UOQ45499.1"/>
    </source>
</evidence>
<keyword evidence="1" id="KW-0285">Flavoprotein</keyword>
<organism evidence="4 5">
    <name type="scientific">Halobacillus salinarum</name>
    <dbReference type="NCBI Taxonomy" id="2932257"/>
    <lineage>
        <taxon>Bacteria</taxon>
        <taxon>Bacillati</taxon>
        <taxon>Bacillota</taxon>
        <taxon>Bacilli</taxon>
        <taxon>Bacillales</taxon>
        <taxon>Bacillaceae</taxon>
        <taxon>Halobacillus</taxon>
    </lineage>
</organism>
<dbReference type="EMBL" id="CP095073">
    <property type="protein sequence ID" value="UOQ45499.1"/>
    <property type="molecule type" value="Genomic_DNA"/>
</dbReference>
<name>A0ABY4EMT8_9BACI</name>
<dbReference type="RefSeq" id="WP_244712271.1">
    <property type="nucleotide sequence ID" value="NZ_CP095073.1"/>
</dbReference>
<accession>A0ABY4EMT8</accession>